<organism evidence="4 5">
    <name type="scientific">Methyloligella solikamskensis</name>
    <dbReference type="NCBI Taxonomy" id="1177756"/>
    <lineage>
        <taxon>Bacteria</taxon>
        <taxon>Pseudomonadati</taxon>
        <taxon>Pseudomonadota</taxon>
        <taxon>Alphaproteobacteria</taxon>
        <taxon>Hyphomicrobiales</taxon>
        <taxon>Hyphomicrobiaceae</taxon>
        <taxon>Methyloligella</taxon>
    </lineage>
</organism>
<dbReference type="Gene3D" id="3.60.15.10">
    <property type="entry name" value="Ribonuclease Z/Hydroxyacylglutathione hydrolase-like"/>
    <property type="match status" value="1"/>
</dbReference>
<dbReference type="CDD" id="cd16282">
    <property type="entry name" value="metallo-hydrolase-like_MBL-fold"/>
    <property type="match status" value="1"/>
</dbReference>
<protein>
    <submittedName>
        <fullName evidence="4">Quinoprotein relay system zinc metallohydrolase 2</fullName>
    </submittedName>
</protein>
<sequence length="311" mass="34272">MGALACLPLAHSLPARAAAASADPTAPDMAVEEIAPGVFVHHGRYELQSPENMGDMANASFIVGDDAVAVIDTSGTAIAGQAFRKRIREITDKPIRYVINTHMHPDHVFGNVAFKDDDPEFVAHKNMKAGLSVRAETYLASSERMMGKEAMVGTEVILPTREIAEKEVLDLGNRKLVLEPQPTAHTNNDLIITDENTDTLFLGDLLFSKHIPTLDGSILGWLDLIDQLHGRKAARVVSGHGPVSMDMPASLNDEQRYWTVVADDIRKMIDENGTLEEAVKTAGYSEKDKWKLFDVYHRRNVTAAFAELEWE</sequence>
<feature type="chain" id="PRO_5046440044" evidence="2">
    <location>
        <begin position="18"/>
        <end position="311"/>
    </location>
</feature>
<gene>
    <name evidence="4" type="ORF">ACFQ2F_05805</name>
</gene>
<name>A0ABW3J8E4_9HYPH</name>
<dbReference type="InterPro" id="IPR050855">
    <property type="entry name" value="NDM-1-like"/>
</dbReference>
<evidence type="ECO:0000259" key="3">
    <source>
        <dbReference type="SMART" id="SM00849"/>
    </source>
</evidence>
<dbReference type="NCBIfam" id="TIGR04559">
    <property type="entry name" value="SoxH_rel_PQQ_2"/>
    <property type="match status" value="1"/>
</dbReference>
<evidence type="ECO:0000313" key="5">
    <source>
        <dbReference type="Proteomes" id="UP001597102"/>
    </source>
</evidence>
<feature type="domain" description="Metallo-beta-lactamase" evidence="3">
    <location>
        <begin position="56"/>
        <end position="240"/>
    </location>
</feature>
<keyword evidence="2" id="KW-0732">Signal</keyword>
<comment type="similarity">
    <text evidence="1">Belongs to the metallo-beta-lactamase superfamily. Class-B beta-lactamase family.</text>
</comment>
<comment type="caution">
    <text evidence="4">The sequence shown here is derived from an EMBL/GenBank/DDBJ whole genome shotgun (WGS) entry which is preliminary data.</text>
</comment>
<dbReference type="InterPro" id="IPR001279">
    <property type="entry name" value="Metallo-B-lactamas"/>
</dbReference>
<proteinExistence type="inferred from homology"/>
<dbReference type="PANTHER" id="PTHR42951:SF4">
    <property type="entry name" value="ACYL-COENZYME A THIOESTERASE MBLAC2"/>
    <property type="match status" value="1"/>
</dbReference>
<reference evidence="5" key="1">
    <citation type="journal article" date="2019" name="Int. J. Syst. Evol. Microbiol.">
        <title>The Global Catalogue of Microorganisms (GCM) 10K type strain sequencing project: providing services to taxonomists for standard genome sequencing and annotation.</title>
        <authorList>
            <consortium name="The Broad Institute Genomics Platform"/>
            <consortium name="The Broad Institute Genome Sequencing Center for Infectious Disease"/>
            <person name="Wu L."/>
            <person name="Ma J."/>
        </authorList>
    </citation>
    <scope>NUCLEOTIDE SEQUENCE [LARGE SCALE GENOMIC DNA]</scope>
    <source>
        <strain evidence="5">CCUG 61697</strain>
    </source>
</reference>
<dbReference type="InterPro" id="IPR030829">
    <property type="entry name" value="SoxH-rel_PQQ_2"/>
</dbReference>
<keyword evidence="5" id="KW-1185">Reference proteome</keyword>
<dbReference type="Proteomes" id="UP001597102">
    <property type="component" value="Unassembled WGS sequence"/>
</dbReference>
<evidence type="ECO:0000256" key="1">
    <source>
        <dbReference type="ARBA" id="ARBA00005250"/>
    </source>
</evidence>
<dbReference type="RefSeq" id="WP_379087066.1">
    <property type="nucleotide sequence ID" value="NZ_JBHTJO010000001.1"/>
</dbReference>
<dbReference type="EMBL" id="JBHTJO010000001">
    <property type="protein sequence ID" value="MFD0986607.1"/>
    <property type="molecule type" value="Genomic_DNA"/>
</dbReference>
<feature type="signal peptide" evidence="2">
    <location>
        <begin position="1"/>
        <end position="17"/>
    </location>
</feature>
<evidence type="ECO:0000313" key="4">
    <source>
        <dbReference type="EMBL" id="MFD0986607.1"/>
    </source>
</evidence>
<evidence type="ECO:0000256" key="2">
    <source>
        <dbReference type="SAM" id="SignalP"/>
    </source>
</evidence>
<dbReference type="SMART" id="SM00849">
    <property type="entry name" value="Lactamase_B"/>
    <property type="match status" value="1"/>
</dbReference>
<accession>A0ABW3J8E4</accession>
<dbReference type="Pfam" id="PF00753">
    <property type="entry name" value="Lactamase_B"/>
    <property type="match status" value="1"/>
</dbReference>
<dbReference type="PANTHER" id="PTHR42951">
    <property type="entry name" value="METALLO-BETA-LACTAMASE DOMAIN-CONTAINING"/>
    <property type="match status" value="1"/>
</dbReference>
<dbReference type="InterPro" id="IPR036866">
    <property type="entry name" value="RibonucZ/Hydroxyglut_hydro"/>
</dbReference>
<dbReference type="SUPFAM" id="SSF56281">
    <property type="entry name" value="Metallo-hydrolase/oxidoreductase"/>
    <property type="match status" value="1"/>
</dbReference>